<dbReference type="GO" id="GO:0000209">
    <property type="term" value="P:protein polyubiquitination"/>
    <property type="evidence" value="ECO:0007669"/>
    <property type="project" value="TreeGrafter"/>
</dbReference>
<dbReference type="GO" id="GO:0008270">
    <property type="term" value="F:zinc ion binding"/>
    <property type="evidence" value="ECO:0007669"/>
    <property type="project" value="UniProtKB-KW"/>
</dbReference>
<dbReference type="GO" id="GO:0043161">
    <property type="term" value="P:proteasome-mediated ubiquitin-dependent protein catabolic process"/>
    <property type="evidence" value="ECO:0007669"/>
    <property type="project" value="TreeGrafter"/>
</dbReference>
<evidence type="ECO:0000313" key="1">
    <source>
        <dbReference type="EMBL" id="EKC31413.1"/>
    </source>
</evidence>
<dbReference type="HOGENOM" id="CLU_007742_4_0_1"/>
<dbReference type="InterPro" id="IPR011042">
    <property type="entry name" value="6-blade_b-propeller_TolB-like"/>
</dbReference>
<dbReference type="PANTHER" id="PTHR24104:SF25">
    <property type="entry name" value="PROTEIN LIN-41"/>
    <property type="match status" value="1"/>
</dbReference>
<dbReference type="EMBL" id="JH818027">
    <property type="protein sequence ID" value="EKC31413.1"/>
    <property type="molecule type" value="Genomic_DNA"/>
</dbReference>
<organism evidence="1">
    <name type="scientific">Magallana gigas</name>
    <name type="common">Pacific oyster</name>
    <name type="synonym">Crassostrea gigas</name>
    <dbReference type="NCBI Taxonomy" id="29159"/>
    <lineage>
        <taxon>Eukaryota</taxon>
        <taxon>Metazoa</taxon>
        <taxon>Spiralia</taxon>
        <taxon>Lophotrochozoa</taxon>
        <taxon>Mollusca</taxon>
        <taxon>Bivalvia</taxon>
        <taxon>Autobranchia</taxon>
        <taxon>Pteriomorphia</taxon>
        <taxon>Ostreida</taxon>
        <taxon>Ostreoidea</taxon>
        <taxon>Ostreidae</taxon>
        <taxon>Magallana</taxon>
    </lineage>
</organism>
<reference evidence="1" key="1">
    <citation type="journal article" date="2012" name="Nature">
        <title>The oyster genome reveals stress adaptation and complexity of shell formation.</title>
        <authorList>
            <person name="Zhang G."/>
            <person name="Fang X."/>
            <person name="Guo X."/>
            <person name="Li L."/>
            <person name="Luo R."/>
            <person name="Xu F."/>
            <person name="Yang P."/>
            <person name="Zhang L."/>
            <person name="Wang X."/>
            <person name="Qi H."/>
            <person name="Xiong Z."/>
            <person name="Que H."/>
            <person name="Xie Y."/>
            <person name="Holland P.W."/>
            <person name="Paps J."/>
            <person name="Zhu Y."/>
            <person name="Wu F."/>
            <person name="Chen Y."/>
            <person name="Wang J."/>
            <person name="Peng C."/>
            <person name="Meng J."/>
            <person name="Yang L."/>
            <person name="Liu J."/>
            <person name="Wen B."/>
            <person name="Zhang N."/>
            <person name="Huang Z."/>
            <person name="Zhu Q."/>
            <person name="Feng Y."/>
            <person name="Mount A."/>
            <person name="Hedgecock D."/>
            <person name="Xu Z."/>
            <person name="Liu Y."/>
            <person name="Domazet-Loso T."/>
            <person name="Du Y."/>
            <person name="Sun X."/>
            <person name="Zhang S."/>
            <person name="Liu B."/>
            <person name="Cheng P."/>
            <person name="Jiang X."/>
            <person name="Li J."/>
            <person name="Fan D."/>
            <person name="Wang W."/>
            <person name="Fu W."/>
            <person name="Wang T."/>
            <person name="Wang B."/>
            <person name="Zhang J."/>
            <person name="Peng Z."/>
            <person name="Li Y."/>
            <person name="Li N."/>
            <person name="Wang J."/>
            <person name="Chen M."/>
            <person name="He Y."/>
            <person name="Tan F."/>
            <person name="Song X."/>
            <person name="Zheng Q."/>
            <person name="Huang R."/>
            <person name="Yang H."/>
            <person name="Du X."/>
            <person name="Chen L."/>
            <person name="Yang M."/>
            <person name="Gaffney P.M."/>
            <person name="Wang S."/>
            <person name="Luo L."/>
            <person name="She Z."/>
            <person name="Ming Y."/>
            <person name="Huang W."/>
            <person name="Zhang S."/>
            <person name="Huang B."/>
            <person name="Zhang Y."/>
            <person name="Qu T."/>
            <person name="Ni P."/>
            <person name="Miao G."/>
            <person name="Wang J."/>
            <person name="Wang Q."/>
            <person name="Steinberg C.E."/>
            <person name="Wang H."/>
            <person name="Li N."/>
            <person name="Qian L."/>
            <person name="Zhang G."/>
            <person name="Li Y."/>
            <person name="Yang H."/>
            <person name="Liu X."/>
            <person name="Wang J."/>
            <person name="Yin Y."/>
            <person name="Wang J."/>
        </authorList>
    </citation>
    <scope>NUCLEOTIDE SEQUENCE [LARGE SCALE GENOMIC DNA]</scope>
    <source>
        <strain evidence="1">05x7-T-G4-1.051#20</strain>
    </source>
</reference>
<dbReference type="InParanoid" id="K1QBT1"/>
<gene>
    <name evidence="1" type="ORF">CGI_10014013</name>
</gene>
<dbReference type="InterPro" id="IPR050952">
    <property type="entry name" value="TRIM-NHL_E3_ligases"/>
</dbReference>
<accession>K1QBT1</accession>
<proteinExistence type="predicted"/>
<name>K1QBT1_MAGGI</name>
<sequence>MINKETLHEQFIWLSAFCVNYEECDYANVDPSAESSYADNRPIANEPLIVSDINAEYGLRSVSCLNDENVWTCCSDDMMRLYNLKGELVKSVHTKSKNAPYDIAVTKSGDLVHTDNTDKTVNFVKNTKIQTVIKLHGSSPHGICISSSGDFLIVINSDADKQTNVVRFSGPTKKQTFKYSDEGQPLYSPGGNNKFICENRNGDICVSDVEAHSLVVINKEGKLRFTYTGHPHIAWGSLNPVGIAADRHGQVLTADIISHYIHIMDQDGQFLHYIDNCYLYAPIGLCVDTRDILFVAEYYRGKVKGIQY</sequence>
<dbReference type="PANTHER" id="PTHR24104">
    <property type="entry name" value="E3 UBIQUITIN-PROTEIN LIGASE NHLRC1-RELATED"/>
    <property type="match status" value="1"/>
</dbReference>
<protein>
    <submittedName>
        <fullName evidence="1">Tripartite motif-containing protein 2</fullName>
    </submittedName>
</protein>
<dbReference type="SUPFAM" id="SSF63825">
    <property type="entry name" value="YWTD domain"/>
    <property type="match status" value="1"/>
</dbReference>
<dbReference type="Gene3D" id="2.120.10.30">
    <property type="entry name" value="TolB, C-terminal domain"/>
    <property type="match status" value="1"/>
</dbReference>
<dbReference type="AlphaFoldDB" id="K1QBT1"/>
<dbReference type="GO" id="GO:0061630">
    <property type="term" value="F:ubiquitin protein ligase activity"/>
    <property type="evidence" value="ECO:0007669"/>
    <property type="project" value="TreeGrafter"/>
</dbReference>